<dbReference type="RefSeq" id="WP_169160716.1">
    <property type="nucleotide sequence ID" value="NZ_JABBFW010000007.1"/>
</dbReference>
<accession>A0A848FAN6</accession>
<dbReference type="EMBL" id="JABBFW010000007">
    <property type="protein sequence ID" value="NML15815.1"/>
    <property type="molecule type" value="Genomic_DNA"/>
</dbReference>
<proteinExistence type="predicted"/>
<name>A0A848FAN6_9BURK</name>
<sequence>MITTIPKERKMDEHDLKKKIAVSFQNLIADVAAAETLQSPDNPFTHVVISREFLEAQTSAPVLSDEELRKILGDIDEAIKQDRSLQELMGLVKTGLGLLAKYGVV</sequence>
<dbReference type="Proteomes" id="UP000574067">
    <property type="component" value="Unassembled WGS sequence"/>
</dbReference>
<evidence type="ECO:0000313" key="1">
    <source>
        <dbReference type="EMBL" id="NML15815.1"/>
    </source>
</evidence>
<protein>
    <submittedName>
        <fullName evidence="1">Uncharacterized protein</fullName>
    </submittedName>
</protein>
<evidence type="ECO:0000313" key="2">
    <source>
        <dbReference type="Proteomes" id="UP000574067"/>
    </source>
</evidence>
<dbReference type="AlphaFoldDB" id="A0A848FAN6"/>
<keyword evidence="2" id="KW-1185">Reference proteome</keyword>
<reference evidence="1 2" key="1">
    <citation type="submission" date="2020-04" db="EMBL/GenBank/DDBJ databases">
        <title>Azohydromonas sp. isolated from soil.</title>
        <authorList>
            <person name="Dahal R.H."/>
        </authorList>
    </citation>
    <scope>NUCLEOTIDE SEQUENCE [LARGE SCALE GENOMIC DNA]</scope>
    <source>
        <strain evidence="1 2">G-1-1-14</strain>
    </source>
</reference>
<organism evidence="1 2">
    <name type="scientific">Azohydromonas caseinilytica</name>
    <dbReference type="NCBI Taxonomy" id="2728836"/>
    <lineage>
        <taxon>Bacteria</taxon>
        <taxon>Pseudomonadati</taxon>
        <taxon>Pseudomonadota</taxon>
        <taxon>Betaproteobacteria</taxon>
        <taxon>Burkholderiales</taxon>
        <taxon>Sphaerotilaceae</taxon>
        <taxon>Azohydromonas</taxon>
    </lineage>
</organism>
<comment type="caution">
    <text evidence="1">The sequence shown here is derived from an EMBL/GenBank/DDBJ whole genome shotgun (WGS) entry which is preliminary data.</text>
</comment>
<gene>
    <name evidence="1" type="ORF">HHL10_12615</name>
</gene>